<accession>A0ABR7V9P0</accession>
<feature type="domain" description="EthD" evidence="1">
    <location>
        <begin position="11"/>
        <end position="89"/>
    </location>
</feature>
<dbReference type="InterPro" id="IPR009799">
    <property type="entry name" value="EthD_dom"/>
</dbReference>
<evidence type="ECO:0000313" key="3">
    <source>
        <dbReference type="Proteomes" id="UP000598350"/>
    </source>
</evidence>
<comment type="caution">
    <text evidence="2">The sequence shown here is derived from an EMBL/GenBank/DDBJ whole genome shotgun (WGS) entry which is preliminary data.</text>
</comment>
<sequence>MIKLTVLYGHPTDVTAFEEYYANTHLPKTAKMKGHTKLELTKFLSTPDGSKPDYHRMAEFWFSSPETMKTTMESPEGQNTAADLSNFATGGATLLVGVVEE</sequence>
<dbReference type="NCBIfam" id="TIGR02118">
    <property type="entry name" value="EthD family reductase"/>
    <property type="match status" value="1"/>
</dbReference>
<evidence type="ECO:0000313" key="2">
    <source>
        <dbReference type="EMBL" id="MBD0849267.1"/>
    </source>
</evidence>
<dbReference type="PANTHER" id="PTHR40260">
    <property type="entry name" value="BLR8190 PROTEIN"/>
    <property type="match status" value="1"/>
</dbReference>
<organism evidence="2 3">
    <name type="scientific">Maribacter arenosus</name>
    <dbReference type="NCBI Taxonomy" id="1854708"/>
    <lineage>
        <taxon>Bacteria</taxon>
        <taxon>Pseudomonadati</taxon>
        <taxon>Bacteroidota</taxon>
        <taxon>Flavobacteriia</taxon>
        <taxon>Flavobacteriales</taxon>
        <taxon>Flavobacteriaceae</taxon>
        <taxon>Maribacter</taxon>
    </lineage>
</organism>
<dbReference type="SUPFAM" id="SSF54909">
    <property type="entry name" value="Dimeric alpha+beta barrel"/>
    <property type="match status" value="1"/>
</dbReference>
<dbReference type="EMBL" id="JABTCG010000001">
    <property type="protein sequence ID" value="MBD0849267.1"/>
    <property type="molecule type" value="Genomic_DNA"/>
</dbReference>
<gene>
    <name evidence="2" type="ORF">HPE63_01180</name>
</gene>
<dbReference type="PANTHER" id="PTHR40260:SF2">
    <property type="entry name" value="BLR8190 PROTEIN"/>
    <property type="match status" value="1"/>
</dbReference>
<dbReference type="Gene3D" id="3.30.70.100">
    <property type="match status" value="1"/>
</dbReference>
<name>A0ABR7V9P0_9FLAO</name>
<protein>
    <submittedName>
        <fullName evidence="2">EthD family reductase</fullName>
    </submittedName>
</protein>
<proteinExistence type="predicted"/>
<dbReference type="RefSeq" id="WP_188312399.1">
    <property type="nucleotide sequence ID" value="NZ_JABTCG010000001.1"/>
</dbReference>
<reference evidence="2 3" key="1">
    <citation type="submission" date="2020-05" db="EMBL/GenBank/DDBJ databases">
        <title>The draft genome sequence of Maribacter arenosus CAU 1321.</title>
        <authorList>
            <person name="Mu L."/>
        </authorList>
    </citation>
    <scope>NUCLEOTIDE SEQUENCE [LARGE SCALE GENOMIC DNA]</scope>
    <source>
        <strain evidence="2 3">CAU 1321</strain>
    </source>
</reference>
<evidence type="ECO:0000259" key="1">
    <source>
        <dbReference type="Pfam" id="PF07110"/>
    </source>
</evidence>
<dbReference type="Pfam" id="PF07110">
    <property type="entry name" value="EthD"/>
    <property type="match status" value="1"/>
</dbReference>
<keyword evidence="3" id="KW-1185">Reference proteome</keyword>
<dbReference type="Proteomes" id="UP000598350">
    <property type="component" value="Unassembled WGS sequence"/>
</dbReference>
<dbReference type="InterPro" id="IPR011008">
    <property type="entry name" value="Dimeric_a/b-barrel"/>
</dbReference>